<dbReference type="InterPro" id="IPR006680">
    <property type="entry name" value="Amidohydro-rel"/>
</dbReference>
<evidence type="ECO:0000256" key="1">
    <source>
        <dbReference type="SAM" id="MobiDB-lite"/>
    </source>
</evidence>
<proteinExistence type="predicted"/>
<dbReference type="Gene3D" id="3.40.50.10910">
    <property type="entry name" value="Amidohydrolase"/>
    <property type="match status" value="1"/>
</dbReference>
<dbReference type="Gene3D" id="2.30.40.10">
    <property type="entry name" value="Urease, subunit C, domain 1"/>
    <property type="match status" value="1"/>
</dbReference>
<feature type="region of interest" description="Disordered" evidence="1">
    <location>
        <begin position="32"/>
        <end position="51"/>
    </location>
</feature>
<dbReference type="RefSeq" id="WP_091547301.1">
    <property type="nucleotide sequence ID" value="NZ_FMUS01000038.1"/>
</dbReference>
<dbReference type="SUPFAM" id="SSF51338">
    <property type="entry name" value="Composite domain of metallo-dependent hydrolases"/>
    <property type="match status" value="1"/>
</dbReference>
<dbReference type="Gene3D" id="3.30.110.90">
    <property type="entry name" value="Amidohydrolase"/>
    <property type="match status" value="1"/>
</dbReference>
<dbReference type="Pfam" id="PF01979">
    <property type="entry name" value="Amidohydro_1"/>
    <property type="match status" value="1"/>
</dbReference>
<dbReference type="STRING" id="1120976.SAMN03080606_04054"/>
<feature type="signal peptide" evidence="2">
    <location>
        <begin position="1"/>
        <end position="24"/>
    </location>
</feature>
<feature type="domain" description="Amidohydrolase-related" evidence="3">
    <location>
        <begin position="110"/>
        <end position="424"/>
    </location>
</feature>
<dbReference type="EMBL" id="FMUS01000038">
    <property type="protein sequence ID" value="SCZ07735.1"/>
    <property type="molecule type" value="Genomic_DNA"/>
</dbReference>
<evidence type="ECO:0000313" key="5">
    <source>
        <dbReference type="Proteomes" id="UP000198636"/>
    </source>
</evidence>
<evidence type="ECO:0000313" key="4">
    <source>
        <dbReference type="EMBL" id="SCZ07735.1"/>
    </source>
</evidence>
<protein>
    <submittedName>
        <fullName evidence="4">Imidazolonepropionase</fullName>
    </submittedName>
</protein>
<dbReference type="InterPro" id="IPR032466">
    <property type="entry name" value="Metal_Hydrolase"/>
</dbReference>
<dbReference type="OrthoDB" id="9797498at2"/>
<dbReference type="PANTHER" id="PTHR43135">
    <property type="entry name" value="ALPHA-D-RIBOSE 1-METHYLPHOSPHONATE 5-TRIPHOSPHATE DIPHOSPHATASE"/>
    <property type="match status" value="1"/>
</dbReference>
<dbReference type="GO" id="GO:0016810">
    <property type="term" value="F:hydrolase activity, acting on carbon-nitrogen (but not peptide) bonds"/>
    <property type="evidence" value="ECO:0007669"/>
    <property type="project" value="InterPro"/>
</dbReference>
<dbReference type="Proteomes" id="UP000198636">
    <property type="component" value="Unassembled WGS sequence"/>
</dbReference>
<dbReference type="PANTHER" id="PTHR43135:SF3">
    <property type="entry name" value="ALPHA-D-RIBOSE 1-METHYLPHOSPHONATE 5-TRIPHOSPHATE DIPHOSPHATASE"/>
    <property type="match status" value="1"/>
</dbReference>
<sequence length="441" mass="49659">MKGSMKLASKIMFFIVITSLLLLAGCNNQEETNQRESQNASDHQNSQEIEPSVETTTVVFQNVNLITMTEDKVLENYSVVIKEGIIAEIGEFQTVNIPEDALIIEGEGKYLMPGLVDMHVHLWRYGGEDTLYLVNGITSVQNMWGNPGLLNTRKFNDRRLGPRIFTTGPIMDGPLPIWPGSKVLETPEVARKAVIAVQEEGYDAVKVYEKLSLEVYEEIMKTAEEIGIKVVGHVPREVGIRKALELGQDSIEHLSGYTLENIENEAELTAENNVWNTPTLALFNIFKEENEIEGLEYIDPRQIETWRRRKPDGGYEYLEIRQNFVRIIHEKGGKLLAGTDANNPFVVPGFSLHNELEYLADAGLTPYEVLKTATYNPAEFLGQLDKLGTVEVGKEADLILLSENPLEDIKNTRSVEGTMARGVWLTHESLQRELDKLKRSN</sequence>
<organism evidence="4 5">
    <name type="scientific">Alkaliphilus peptidifermentans DSM 18978</name>
    <dbReference type="NCBI Taxonomy" id="1120976"/>
    <lineage>
        <taxon>Bacteria</taxon>
        <taxon>Bacillati</taxon>
        <taxon>Bacillota</taxon>
        <taxon>Clostridia</taxon>
        <taxon>Peptostreptococcales</taxon>
        <taxon>Natronincolaceae</taxon>
        <taxon>Alkaliphilus</taxon>
    </lineage>
</organism>
<gene>
    <name evidence="4" type="ORF">SAMN03080606_04054</name>
</gene>
<accession>A0A1G5L4B8</accession>
<evidence type="ECO:0000256" key="2">
    <source>
        <dbReference type="SAM" id="SignalP"/>
    </source>
</evidence>
<keyword evidence="2" id="KW-0732">Signal</keyword>
<reference evidence="4 5" key="1">
    <citation type="submission" date="2016-10" db="EMBL/GenBank/DDBJ databases">
        <authorList>
            <person name="de Groot N.N."/>
        </authorList>
    </citation>
    <scope>NUCLEOTIDE SEQUENCE [LARGE SCALE GENOMIC DNA]</scope>
    <source>
        <strain evidence="4 5">DSM 18978</strain>
    </source>
</reference>
<keyword evidence="5" id="KW-1185">Reference proteome</keyword>
<dbReference type="SUPFAM" id="SSF51556">
    <property type="entry name" value="Metallo-dependent hydrolases"/>
    <property type="match status" value="1"/>
</dbReference>
<dbReference type="PROSITE" id="PS51257">
    <property type="entry name" value="PROKAR_LIPOPROTEIN"/>
    <property type="match status" value="1"/>
</dbReference>
<feature type="chain" id="PRO_5038837437" evidence="2">
    <location>
        <begin position="25"/>
        <end position="441"/>
    </location>
</feature>
<dbReference type="AlphaFoldDB" id="A0A1G5L4B8"/>
<dbReference type="Gene3D" id="1.20.58.520">
    <property type="entry name" value="Amidohydrolase"/>
    <property type="match status" value="1"/>
</dbReference>
<dbReference type="InterPro" id="IPR011059">
    <property type="entry name" value="Metal-dep_hydrolase_composite"/>
</dbReference>
<evidence type="ECO:0000259" key="3">
    <source>
        <dbReference type="Pfam" id="PF01979"/>
    </source>
</evidence>
<name>A0A1G5L4B8_9FIRM</name>
<dbReference type="InterPro" id="IPR051781">
    <property type="entry name" value="Metallo-dep_Hydrolase"/>
</dbReference>